<accession>A0ABR2R1T4</accession>
<name>A0ABR2R1T4_9ROSI</name>
<keyword evidence="3" id="KW-1185">Reference proteome</keyword>
<reference evidence="2 3" key="1">
    <citation type="journal article" date="2024" name="G3 (Bethesda)">
        <title>Genome assembly of Hibiscus sabdariffa L. provides insights into metabolisms of medicinal natural products.</title>
        <authorList>
            <person name="Kim T."/>
        </authorList>
    </citation>
    <scope>NUCLEOTIDE SEQUENCE [LARGE SCALE GENOMIC DNA]</scope>
    <source>
        <strain evidence="2">TK-2024</strain>
        <tissue evidence="2">Old leaves</tissue>
    </source>
</reference>
<comment type="caution">
    <text evidence="2">The sequence shown here is derived from an EMBL/GenBank/DDBJ whole genome shotgun (WGS) entry which is preliminary data.</text>
</comment>
<protein>
    <submittedName>
        <fullName evidence="2">Uncharacterized protein</fullName>
    </submittedName>
</protein>
<organism evidence="2 3">
    <name type="scientific">Hibiscus sabdariffa</name>
    <name type="common">roselle</name>
    <dbReference type="NCBI Taxonomy" id="183260"/>
    <lineage>
        <taxon>Eukaryota</taxon>
        <taxon>Viridiplantae</taxon>
        <taxon>Streptophyta</taxon>
        <taxon>Embryophyta</taxon>
        <taxon>Tracheophyta</taxon>
        <taxon>Spermatophyta</taxon>
        <taxon>Magnoliopsida</taxon>
        <taxon>eudicotyledons</taxon>
        <taxon>Gunneridae</taxon>
        <taxon>Pentapetalae</taxon>
        <taxon>rosids</taxon>
        <taxon>malvids</taxon>
        <taxon>Malvales</taxon>
        <taxon>Malvaceae</taxon>
        <taxon>Malvoideae</taxon>
        <taxon>Hibiscus</taxon>
    </lineage>
</organism>
<dbReference type="Proteomes" id="UP001396334">
    <property type="component" value="Unassembled WGS sequence"/>
</dbReference>
<evidence type="ECO:0000313" key="2">
    <source>
        <dbReference type="EMBL" id="KAK9006913.1"/>
    </source>
</evidence>
<feature type="compositionally biased region" description="Basic and acidic residues" evidence="1">
    <location>
        <begin position="180"/>
        <end position="190"/>
    </location>
</feature>
<gene>
    <name evidence="2" type="ORF">V6N11_019243</name>
</gene>
<evidence type="ECO:0000313" key="3">
    <source>
        <dbReference type="Proteomes" id="UP001396334"/>
    </source>
</evidence>
<proteinExistence type="predicted"/>
<feature type="region of interest" description="Disordered" evidence="1">
    <location>
        <begin position="166"/>
        <end position="190"/>
    </location>
</feature>
<evidence type="ECO:0000256" key="1">
    <source>
        <dbReference type="SAM" id="MobiDB-lite"/>
    </source>
</evidence>
<sequence>MDSTAWHQGRRPPNPVGVVEMPYIEDLPSLPVSPGMHPVLKKGRGVVITTYEVDDMDMVVMDDGVGEELASSKSLLGSEGRAMTVPSFRDKLIGANGGLGDMQYISELDVEVREEDENTAKEEGIINSAKRLPASSEVLRKESYESCVRRGSDSLHMNRASRRLESVLHENEVVGMGESSKTKEGVEEPKKVVAAPGKVVSAKSTLASD</sequence>
<dbReference type="EMBL" id="JBBPBN010000028">
    <property type="protein sequence ID" value="KAK9006913.1"/>
    <property type="molecule type" value="Genomic_DNA"/>
</dbReference>